<evidence type="ECO:0000256" key="7">
    <source>
        <dbReference type="ARBA" id="ARBA00022603"/>
    </source>
</evidence>
<dbReference type="GO" id="GO:0070475">
    <property type="term" value="P:rRNA base methylation"/>
    <property type="evidence" value="ECO:0007669"/>
    <property type="project" value="TreeGrafter"/>
</dbReference>
<dbReference type="Pfam" id="PF20260">
    <property type="entry name" value="PUA_4"/>
    <property type="match status" value="1"/>
</dbReference>
<evidence type="ECO:0000256" key="5">
    <source>
        <dbReference type="ARBA" id="ARBA00022490"/>
    </source>
</evidence>
<comment type="caution">
    <text evidence="15">The sequence shown here is derived from an EMBL/GenBank/DDBJ whole genome shotgun (WGS) entry which is preliminary data.</text>
</comment>
<sequence length="274" mass="28126">MTAPVFHAPRELLAGAGTVRLDGPEGRHAAVVRRLQPGESVDLTDGQGLVAHCVVARTMGNALDLDVVQAVEEPAPNPRLTIVQALAKGDRGETAVETMTEIGVDVIVPWSASRSITQWKADRGAKSLEKWRSTAREAAKQSRRAWWPEVAEPATTAAVARLLSAAALAIVLHEEAESALADVALPRAGGTTDDGAAGAADGRVAGTPDASSAGAAGADIVLVVGPEGGISPEELARFAEAGAQPYRMGPTVLRTSTAGTAAAAVLLARSGRWS</sequence>
<dbReference type="SUPFAM" id="SSF88697">
    <property type="entry name" value="PUA domain-like"/>
    <property type="match status" value="1"/>
</dbReference>
<dbReference type="NCBIfam" id="NF008693">
    <property type="entry name" value="PRK11713.2-3"/>
    <property type="match status" value="1"/>
</dbReference>
<name>A0A941EGN3_9ACTN</name>
<feature type="domain" description="Ribosomal RNA small subunit methyltransferase E methyltransferase" evidence="13">
    <location>
        <begin position="77"/>
        <end position="266"/>
    </location>
</feature>
<evidence type="ECO:0000256" key="3">
    <source>
        <dbReference type="ARBA" id="ARBA00012328"/>
    </source>
</evidence>
<dbReference type="Pfam" id="PF04452">
    <property type="entry name" value="Methyltrans_RNA"/>
    <property type="match status" value="1"/>
</dbReference>
<protein>
    <recommendedName>
        <fullName evidence="4 12">Ribosomal RNA small subunit methyltransferase E</fullName>
        <ecNumber evidence="3 12">2.1.1.193</ecNumber>
    </recommendedName>
</protein>
<dbReference type="EMBL" id="JAGSOH010000112">
    <property type="protein sequence ID" value="MBR7830058.1"/>
    <property type="molecule type" value="Genomic_DNA"/>
</dbReference>
<comment type="catalytic activity">
    <reaction evidence="11 12">
        <text>uridine(1498) in 16S rRNA + S-adenosyl-L-methionine = N(3)-methyluridine(1498) in 16S rRNA + S-adenosyl-L-homocysteine + H(+)</text>
        <dbReference type="Rhea" id="RHEA:42920"/>
        <dbReference type="Rhea" id="RHEA-COMP:10283"/>
        <dbReference type="Rhea" id="RHEA-COMP:10284"/>
        <dbReference type="ChEBI" id="CHEBI:15378"/>
        <dbReference type="ChEBI" id="CHEBI:57856"/>
        <dbReference type="ChEBI" id="CHEBI:59789"/>
        <dbReference type="ChEBI" id="CHEBI:65315"/>
        <dbReference type="ChEBI" id="CHEBI:74502"/>
        <dbReference type="EC" id="2.1.1.193"/>
    </reaction>
</comment>
<evidence type="ECO:0000259" key="14">
    <source>
        <dbReference type="Pfam" id="PF20260"/>
    </source>
</evidence>
<dbReference type="PANTHER" id="PTHR30027">
    <property type="entry name" value="RIBOSOMAL RNA SMALL SUBUNIT METHYLTRANSFERASE E"/>
    <property type="match status" value="1"/>
</dbReference>
<dbReference type="AlphaFoldDB" id="A0A941EGN3"/>
<keyword evidence="5 12" id="KW-0963">Cytoplasm</keyword>
<gene>
    <name evidence="15" type="ORF">KDK95_27395</name>
</gene>
<comment type="similarity">
    <text evidence="2 12">Belongs to the RNA methyltransferase RsmE family.</text>
</comment>
<evidence type="ECO:0000256" key="2">
    <source>
        <dbReference type="ARBA" id="ARBA00005528"/>
    </source>
</evidence>
<keyword evidence="9 12" id="KW-0949">S-adenosyl-L-methionine</keyword>
<evidence type="ECO:0000256" key="12">
    <source>
        <dbReference type="PIRNR" id="PIRNR015601"/>
    </source>
</evidence>
<dbReference type="Gene3D" id="2.40.240.20">
    <property type="entry name" value="Hypothetical PUA domain-like, domain 1"/>
    <property type="match status" value="1"/>
</dbReference>
<dbReference type="GO" id="GO:0070042">
    <property type="term" value="F:rRNA (uridine-N3-)-methyltransferase activity"/>
    <property type="evidence" value="ECO:0007669"/>
    <property type="project" value="TreeGrafter"/>
</dbReference>
<reference evidence="15" key="1">
    <citation type="submission" date="2021-04" db="EMBL/GenBank/DDBJ databases">
        <title>Genome based classification of Actinospica acidithermotolerans sp. nov., an actinobacterium isolated from an Indonesian hot spring.</title>
        <authorList>
            <person name="Kusuma A.B."/>
            <person name="Putra K.E."/>
            <person name="Nafisah S."/>
            <person name="Loh J."/>
            <person name="Nouioui I."/>
            <person name="Goodfellow M."/>
        </authorList>
    </citation>
    <scope>NUCLEOTIDE SEQUENCE</scope>
    <source>
        <strain evidence="15">MGRD01-02</strain>
    </source>
</reference>
<dbReference type="Proteomes" id="UP000676325">
    <property type="component" value="Unassembled WGS sequence"/>
</dbReference>
<dbReference type="Gene3D" id="3.40.1280.10">
    <property type="match status" value="1"/>
</dbReference>
<dbReference type="InterPro" id="IPR006700">
    <property type="entry name" value="RsmE"/>
</dbReference>
<evidence type="ECO:0000256" key="8">
    <source>
        <dbReference type="ARBA" id="ARBA00022679"/>
    </source>
</evidence>
<dbReference type="InterPro" id="IPR029026">
    <property type="entry name" value="tRNA_m1G_MTases_N"/>
</dbReference>
<evidence type="ECO:0000259" key="13">
    <source>
        <dbReference type="Pfam" id="PF04452"/>
    </source>
</evidence>
<dbReference type="SUPFAM" id="SSF75217">
    <property type="entry name" value="alpha/beta knot"/>
    <property type="match status" value="1"/>
</dbReference>
<dbReference type="EC" id="2.1.1.193" evidence="3 12"/>
<keyword evidence="7 12" id="KW-0489">Methyltransferase</keyword>
<keyword evidence="8 12" id="KW-0808">Transferase</keyword>
<evidence type="ECO:0000256" key="9">
    <source>
        <dbReference type="ARBA" id="ARBA00022691"/>
    </source>
</evidence>
<evidence type="ECO:0000256" key="10">
    <source>
        <dbReference type="ARBA" id="ARBA00025699"/>
    </source>
</evidence>
<organism evidence="15 16">
    <name type="scientific">Actinospica acidithermotolerans</name>
    <dbReference type="NCBI Taxonomy" id="2828514"/>
    <lineage>
        <taxon>Bacteria</taxon>
        <taxon>Bacillati</taxon>
        <taxon>Actinomycetota</taxon>
        <taxon>Actinomycetes</taxon>
        <taxon>Catenulisporales</taxon>
        <taxon>Actinospicaceae</taxon>
        <taxon>Actinospica</taxon>
    </lineage>
</organism>
<dbReference type="PIRSF" id="PIRSF015601">
    <property type="entry name" value="MTase_slr0722"/>
    <property type="match status" value="1"/>
</dbReference>
<comment type="subcellular location">
    <subcellularLocation>
        <location evidence="1 12">Cytoplasm</location>
    </subcellularLocation>
</comment>
<evidence type="ECO:0000256" key="11">
    <source>
        <dbReference type="ARBA" id="ARBA00047944"/>
    </source>
</evidence>
<dbReference type="InterPro" id="IPR029028">
    <property type="entry name" value="Alpha/beta_knot_MTases"/>
</dbReference>
<evidence type="ECO:0000313" key="16">
    <source>
        <dbReference type="Proteomes" id="UP000676325"/>
    </source>
</evidence>
<dbReference type="CDD" id="cd18084">
    <property type="entry name" value="RsmE-like"/>
    <property type="match status" value="1"/>
</dbReference>
<dbReference type="GO" id="GO:0005737">
    <property type="term" value="C:cytoplasm"/>
    <property type="evidence" value="ECO:0007669"/>
    <property type="project" value="UniProtKB-SubCell"/>
</dbReference>
<evidence type="ECO:0000313" key="15">
    <source>
        <dbReference type="EMBL" id="MBR7830058.1"/>
    </source>
</evidence>
<dbReference type="InterPro" id="IPR046887">
    <property type="entry name" value="RsmE_PUA-like"/>
</dbReference>
<comment type="function">
    <text evidence="10 12">Specifically methylates the N3 position of the uracil ring of uridine 1498 (m3U1498) in 16S rRNA. Acts on the fully assembled 30S ribosomal subunit.</text>
</comment>
<dbReference type="InterPro" id="IPR046886">
    <property type="entry name" value="RsmE_MTase_dom"/>
</dbReference>
<dbReference type="RefSeq" id="WP_212521189.1">
    <property type="nucleotide sequence ID" value="NZ_JAGSOH010000112.1"/>
</dbReference>
<keyword evidence="6 12" id="KW-0698">rRNA processing</keyword>
<evidence type="ECO:0000256" key="1">
    <source>
        <dbReference type="ARBA" id="ARBA00004496"/>
    </source>
</evidence>
<dbReference type="NCBIfam" id="TIGR00046">
    <property type="entry name" value="RsmE family RNA methyltransferase"/>
    <property type="match status" value="2"/>
</dbReference>
<keyword evidence="16" id="KW-1185">Reference proteome</keyword>
<accession>A0A941EGN3</accession>
<evidence type="ECO:0000256" key="6">
    <source>
        <dbReference type="ARBA" id="ARBA00022552"/>
    </source>
</evidence>
<feature type="domain" description="Ribosomal RNA small subunit methyltransferase E PUA-like" evidence="14">
    <location>
        <begin position="21"/>
        <end position="66"/>
    </location>
</feature>
<dbReference type="InterPro" id="IPR015947">
    <property type="entry name" value="PUA-like_sf"/>
</dbReference>
<dbReference type="PANTHER" id="PTHR30027:SF3">
    <property type="entry name" value="16S RRNA (URACIL(1498)-N(3))-METHYLTRANSFERASE"/>
    <property type="match status" value="1"/>
</dbReference>
<evidence type="ECO:0000256" key="4">
    <source>
        <dbReference type="ARBA" id="ARBA00013673"/>
    </source>
</evidence>
<proteinExistence type="inferred from homology"/>